<dbReference type="Gene3D" id="2.60.40.790">
    <property type="match status" value="1"/>
</dbReference>
<dbReference type="InterPro" id="IPR031107">
    <property type="entry name" value="Small_HSP"/>
</dbReference>
<gene>
    <name evidence="7" type="ORF">R1flu_000778</name>
</gene>
<evidence type="ECO:0000256" key="3">
    <source>
        <dbReference type="ARBA" id="ARBA00023016"/>
    </source>
</evidence>
<name>A0ABD1Y1G8_9MARC</name>
<dbReference type="EMBL" id="JBHFFA010000006">
    <property type="protein sequence ID" value="KAL2620573.1"/>
    <property type="molecule type" value="Genomic_DNA"/>
</dbReference>
<dbReference type="SUPFAM" id="SSF49764">
    <property type="entry name" value="HSP20-like chaperones"/>
    <property type="match status" value="1"/>
</dbReference>
<organism evidence="7 8">
    <name type="scientific">Riccia fluitans</name>
    <dbReference type="NCBI Taxonomy" id="41844"/>
    <lineage>
        <taxon>Eukaryota</taxon>
        <taxon>Viridiplantae</taxon>
        <taxon>Streptophyta</taxon>
        <taxon>Embryophyta</taxon>
        <taxon>Marchantiophyta</taxon>
        <taxon>Marchantiopsida</taxon>
        <taxon>Marchantiidae</taxon>
        <taxon>Marchantiales</taxon>
        <taxon>Ricciaceae</taxon>
        <taxon>Riccia</taxon>
    </lineage>
</organism>
<evidence type="ECO:0000313" key="8">
    <source>
        <dbReference type="Proteomes" id="UP001605036"/>
    </source>
</evidence>
<proteinExistence type="inferred from homology"/>
<feature type="domain" description="SHSP" evidence="6">
    <location>
        <begin position="24"/>
        <end position="140"/>
    </location>
</feature>
<sequence length="140" mass="16159">MAYFMFEYPEEIEISSPQNKYVRNSKAMANTVVDVKETPDSYEYIVDMPGVKNDKIKVLLENDNILKVSGVKKKDEPTEKVKYVKIERRRGKYMRRFTLANDADKERISAAYKDGVLTVTVPKVHAPEKIKPKTIEVNIT</sequence>
<comment type="subcellular location">
    <subcellularLocation>
        <location evidence="1">Cytoplasm</location>
    </subcellularLocation>
</comment>
<comment type="caution">
    <text evidence="7">The sequence shown here is derived from an EMBL/GenBank/DDBJ whole genome shotgun (WGS) entry which is preliminary data.</text>
</comment>
<evidence type="ECO:0000256" key="1">
    <source>
        <dbReference type="ARBA" id="ARBA00004496"/>
    </source>
</evidence>
<evidence type="ECO:0000256" key="4">
    <source>
        <dbReference type="PROSITE-ProRule" id="PRU00285"/>
    </source>
</evidence>
<dbReference type="GO" id="GO:0005737">
    <property type="term" value="C:cytoplasm"/>
    <property type="evidence" value="ECO:0007669"/>
    <property type="project" value="UniProtKB-SubCell"/>
</dbReference>
<keyword evidence="3" id="KW-0346">Stress response</keyword>
<reference evidence="7 8" key="1">
    <citation type="submission" date="2024-09" db="EMBL/GenBank/DDBJ databases">
        <title>Chromosome-scale assembly of Riccia fluitans.</title>
        <authorList>
            <person name="Paukszto L."/>
            <person name="Sawicki J."/>
            <person name="Karawczyk K."/>
            <person name="Piernik-Szablinska J."/>
            <person name="Szczecinska M."/>
            <person name="Mazdziarz M."/>
        </authorList>
    </citation>
    <scope>NUCLEOTIDE SEQUENCE [LARGE SCALE GENOMIC DNA]</scope>
    <source>
        <strain evidence="7">Rf_01</strain>
        <tissue evidence="7">Aerial parts of the thallus</tissue>
    </source>
</reference>
<dbReference type="GO" id="GO:0006950">
    <property type="term" value="P:response to stress"/>
    <property type="evidence" value="ECO:0007669"/>
    <property type="project" value="UniProtKB-ARBA"/>
</dbReference>
<evidence type="ECO:0000313" key="7">
    <source>
        <dbReference type="EMBL" id="KAL2620573.1"/>
    </source>
</evidence>
<keyword evidence="8" id="KW-1185">Reference proteome</keyword>
<dbReference type="FunFam" id="2.60.40.790:FF:000010">
    <property type="entry name" value="17.3 kDa class II heat shock protein-like"/>
    <property type="match status" value="1"/>
</dbReference>
<evidence type="ECO:0000256" key="2">
    <source>
        <dbReference type="ARBA" id="ARBA00022490"/>
    </source>
</evidence>
<accession>A0ABD1Y1G8</accession>
<dbReference type="Proteomes" id="UP001605036">
    <property type="component" value="Unassembled WGS sequence"/>
</dbReference>
<dbReference type="Pfam" id="PF00011">
    <property type="entry name" value="HSP20"/>
    <property type="match status" value="1"/>
</dbReference>
<evidence type="ECO:0000256" key="5">
    <source>
        <dbReference type="RuleBase" id="RU003616"/>
    </source>
</evidence>
<evidence type="ECO:0000259" key="6">
    <source>
        <dbReference type="PROSITE" id="PS01031"/>
    </source>
</evidence>
<dbReference type="InterPro" id="IPR002068">
    <property type="entry name" value="A-crystallin/Hsp20_dom"/>
</dbReference>
<comment type="similarity">
    <text evidence="4 5">Belongs to the small heat shock protein (HSP20) family.</text>
</comment>
<dbReference type="PROSITE" id="PS01031">
    <property type="entry name" value="SHSP"/>
    <property type="match status" value="1"/>
</dbReference>
<dbReference type="PANTHER" id="PTHR11527">
    <property type="entry name" value="HEAT-SHOCK PROTEIN 20 FAMILY MEMBER"/>
    <property type="match status" value="1"/>
</dbReference>
<dbReference type="AlphaFoldDB" id="A0ABD1Y1G8"/>
<keyword evidence="2" id="KW-0963">Cytoplasm</keyword>
<dbReference type="InterPro" id="IPR008978">
    <property type="entry name" value="HSP20-like_chaperone"/>
</dbReference>
<protein>
    <recommendedName>
        <fullName evidence="6">SHSP domain-containing protein</fullName>
    </recommendedName>
</protein>